<dbReference type="VEuPathDB" id="AmoebaDB:NfTy_070040"/>
<name>A0A6A5BR96_NAEFO</name>
<feature type="region of interest" description="Disordered" evidence="1">
    <location>
        <begin position="171"/>
        <end position="230"/>
    </location>
</feature>
<reference evidence="2 3" key="1">
    <citation type="journal article" date="2019" name="Sci. Rep.">
        <title>Nanopore sequencing improves the draft genome of the human pathogenic amoeba Naegleria fowleri.</title>
        <authorList>
            <person name="Liechti N."/>
            <person name="Schurch N."/>
            <person name="Bruggmann R."/>
            <person name="Wittwer M."/>
        </authorList>
    </citation>
    <scope>NUCLEOTIDE SEQUENCE [LARGE SCALE GENOMIC DNA]</scope>
    <source>
        <strain evidence="2 3">ATCC 30894</strain>
    </source>
</reference>
<gene>
    <name evidence="2" type="ORF">FDP41_003628</name>
</gene>
<dbReference type="RefSeq" id="XP_044562349.1">
    <property type="nucleotide sequence ID" value="XM_044706953.1"/>
</dbReference>
<dbReference type="EMBL" id="VFQX01000034">
    <property type="protein sequence ID" value="KAF0977636.1"/>
    <property type="molecule type" value="Genomic_DNA"/>
</dbReference>
<feature type="compositionally biased region" description="Polar residues" evidence="1">
    <location>
        <begin position="171"/>
        <end position="181"/>
    </location>
</feature>
<organism evidence="2 3">
    <name type="scientific">Naegleria fowleri</name>
    <name type="common">Brain eating amoeba</name>
    <dbReference type="NCBI Taxonomy" id="5763"/>
    <lineage>
        <taxon>Eukaryota</taxon>
        <taxon>Discoba</taxon>
        <taxon>Heterolobosea</taxon>
        <taxon>Tetramitia</taxon>
        <taxon>Eutetramitia</taxon>
        <taxon>Vahlkampfiidae</taxon>
        <taxon>Naegleria</taxon>
    </lineage>
</organism>
<keyword evidence="3" id="KW-1185">Reference proteome</keyword>
<evidence type="ECO:0000313" key="3">
    <source>
        <dbReference type="Proteomes" id="UP000444721"/>
    </source>
</evidence>
<evidence type="ECO:0000313" key="2">
    <source>
        <dbReference type="EMBL" id="KAF0977636.1"/>
    </source>
</evidence>
<comment type="caution">
    <text evidence="2">The sequence shown here is derived from an EMBL/GenBank/DDBJ whole genome shotgun (WGS) entry which is preliminary data.</text>
</comment>
<dbReference type="AlphaFoldDB" id="A0A6A5BR96"/>
<dbReference type="VEuPathDB" id="AmoebaDB:FDP41_003628"/>
<feature type="compositionally biased region" description="Basic and acidic residues" evidence="1">
    <location>
        <begin position="253"/>
        <end position="266"/>
    </location>
</feature>
<sequence>MGSAASSSSSTFTSLSNCSSLSHPSLCIGESRVKEGNSFFQASNIHPNVFMQRNLDECCNLEDHQSHHHSPSKNTIEKNISSHHAHHPFSTSVLSICLERRTHTNRLHPEQQEMKHLHVPTPVKDLYNTKSLFKDQKPALIQTELRKNNCSTNKEYFCKINSFRKLNCSNSLEQDSHSNCKTSKKGRSLSEGSCPSPKEEFHPNPHKDHCEKKRHGGKLSSSTLSSSDVQIEITEPTFEPAILSPFSINVEEERKEKKRILRDSKKNSIYGEL</sequence>
<accession>A0A6A5BR96</accession>
<evidence type="ECO:0000256" key="1">
    <source>
        <dbReference type="SAM" id="MobiDB-lite"/>
    </source>
</evidence>
<feature type="compositionally biased region" description="Basic and acidic residues" evidence="1">
    <location>
        <begin position="197"/>
        <end position="211"/>
    </location>
</feature>
<protein>
    <submittedName>
        <fullName evidence="2">Uncharacterized protein</fullName>
    </submittedName>
</protein>
<dbReference type="GeneID" id="68110846"/>
<feature type="region of interest" description="Disordered" evidence="1">
    <location>
        <begin position="1"/>
        <end position="20"/>
    </location>
</feature>
<dbReference type="Proteomes" id="UP000444721">
    <property type="component" value="Unassembled WGS sequence"/>
</dbReference>
<feature type="region of interest" description="Disordered" evidence="1">
    <location>
        <begin position="253"/>
        <end position="273"/>
    </location>
</feature>
<proteinExistence type="predicted"/>